<reference evidence="4 5" key="2">
    <citation type="submission" date="2017-10" db="EMBL/GenBank/DDBJ databases">
        <authorList>
            <person name="Banno H."/>
            <person name="Chua N.-H."/>
        </authorList>
    </citation>
    <scope>NUCLEOTIDE SEQUENCE [LARGE SCALE GENOMIC DNA]</scope>
    <source>
        <strain evidence="4 5">JK626</strain>
    </source>
</reference>
<dbReference type="InterPro" id="IPR043504">
    <property type="entry name" value="Peptidase_S1_PA_chymotrypsin"/>
</dbReference>
<dbReference type="InterPro" id="IPR008984">
    <property type="entry name" value="SMAD_FHA_dom_sf"/>
</dbReference>
<reference evidence="4 5" key="1">
    <citation type="submission" date="2017-10" db="EMBL/GenBank/DDBJ databases">
        <title>Resolving the taxonomy of Roseburia spp., Eubacterium rectale and Agathobacter spp. through phylogenomic analysis.</title>
        <authorList>
            <person name="Sheridan P.O."/>
            <person name="Walker A.W."/>
            <person name="Duncan S.H."/>
            <person name="Scott K.P."/>
            <person name="Toole P.W.O."/>
            <person name="Luis P."/>
            <person name="Flint H.J."/>
        </authorList>
    </citation>
    <scope>NUCLEOTIDE SEQUENCE [LARGE SCALE GENOMIC DNA]</scope>
    <source>
        <strain evidence="4 5">JK626</strain>
    </source>
</reference>
<keyword evidence="2" id="KW-0732">Signal</keyword>
<evidence type="ECO:0000259" key="3">
    <source>
        <dbReference type="PROSITE" id="PS50006"/>
    </source>
</evidence>
<dbReference type="InterPro" id="IPR009003">
    <property type="entry name" value="Peptidase_S1_PA"/>
</dbReference>
<dbReference type="AlphaFoldDB" id="A0A2G3DXS9"/>
<dbReference type="PANTHER" id="PTHR43019">
    <property type="entry name" value="SERINE ENDOPROTEASE DEGS"/>
    <property type="match status" value="1"/>
</dbReference>
<evidence type="ECO:0000313" key="5">
    <source>
        <dbReference type="Proteomes" id="UP000225889"/>
    </source>
</evidence>
<keyword evidence="1" id="KW-0472">Membrane</keyword>
<dbReference type="SUPFAM" id="SSF50494">
    <property type="entry name" value="Trypsin-like serine proteases"/>
    <property type="match status" value="1"/>
</dbReference>
<proteinExistence type="predicted"/>
<dbReference type="CDD" id="cd00060">
    <property type="entry name" value="FHA"/>
    <property type="match status" value="1"/>
</dbReference>
<dbReference type="RefSeq" id="WP_099391459.1">
    <property type="nucleotide sequence ID" value="NZ_PDYF01000008.1"/>
</dbReference>
<dbReference type="Pfam" id="PF00498">
    <property type="entry name" value="FHA"/>
    <property type="match status" value="1"/>
</dbReference>
<dbReference type="InterPro" id="IPR000253">
    <property type="entry name" value="FHA_dom"/>
</dbReference>
<dbReference type="SUPFAM" id="SSF49879">
    <property type="entry name" value="SMAD/FHA domain"/>
    <property type="match status" value="1"/>
</dbReference>
<dbReference type="Proteomes" id="UP000225889">
    <property type="component" value="Unassembled WGS sequence"/>
</dbReference>
<comment type="caution">
    <text evidence="4">The sequence shown here is derived from an EMBL/GenBank/DDBJ whole genome shotgun (WGS) entry which is preliminary data.</text>
</comment>
<evidence type="ECO:0000256" key="1">
    <source>
        <dbReference type="SAM" id="Phobius"/>
    </source>
</evidence>
<dbReference type="PANTHER" id="PTHR43019:SF23">
    <property type="entry name" value="PROTEASE DO-LIKE 5, CHLOROPLASTIC"/>
    <property type="match status" value="1"/>
</dbReference>
<dbReference type="EMBL" id="PDYF01000008">
    <property type="protein sequence ID" value="PHU35683.1"/>
    <property type="molecule type" value="Genomic_DNA"/>
</dbReference>
<dbReference type="Pfam" id="PF13365">
    <property type="entry name" value="Trypsin_2"/>
    <property type="match status" value="1"/>
</dbReference>
<evidence type="ECO:0000313" key="4">
    <source>
        <dbReference type="EMBL" id="PHU35683.1"/>
    </source>
</evidence>
<keyword evidence="1" id="KW-1133">Transmembrane helix</keyword>
<dbReference type="PROSITE" id="PS50006">
    <property type="entry name" value="FHA_DOMAIN"/>
    <property type="match status" value="1"/>
</dbReference>
<feature type="chain" id="PRO_5013552048" description="FHA domain-containing protein" evidence="2">
    <location>
        <begin position="31"/>
        <end position="497"/>
    </location>
</feature>
<feature type="signal peptide" evidence="2">
    <location>
        <begin position="1"/>
        <end position="30"/>
    </location>
</feature>
<dbReference type="Gene3D" id="2.40.10.10">
    <property type="entry name" value="Trypsin-like serine proteases"/>
    <property type="match status" value="2"/>
</dbReference>
<feature type="domain" description="FHA" evidence="3">
    <location>
        <begin position="421"/>
        <end position="472"/>
    </location>
</feature>
<evidence type="ECO:0000256" key="2">
    <source>
        <dbReference type="SAM" id="SignalP"/>
    </source>
</evidence>
<keyword evidence="1" id="KW-0812">Transmembrane</keyword>
<dbReference type="Gene3D" id="2.60.200.20">
    <property type="match status" value="1"/>
</dbReference>
<name>A0A2G3DXS9_9FIRM</name>
<feature type="transmembrane region" description="Helical" evidence="1">
    <location>
        <begin position="298"/>
        <end position="319"/>
    </location>
</feature>
<protein>
    <recommendedName>
        <fullName evidence="3">FHA domain-containing protein</fullName>
    </recommendedName>
</protein>
<organism evidence="4 5">
    <name type="scientific">Pseudobutyrivibrio ruminis</name>
    <dbReference type="NCBI Taxonomy" id="46206"/>
    <lineage>
        <taxon>Bacteria</taxon>
        <taxon>Bacillati</taxon>
        <taxon>Bacillota</taxon>
        <taxon>Clostridia</taxon>
        <taxon>Lachnospirales</taxon>
        <taxon>Lachnospiraceae</taxon>
        <taxon>Pseudobutyrivibrio</taxon>
    </lineage>
</organism>
<gene>
    <name evidence="4" type="ORF">CSX01_03525</name>
</gene>
<accession>A0A2G3DXS9</accession>
<dbReference type="SMART" id="SM00240">
    <property type="entry name" value="FHA"/>
    <property type="match status" value="1"/>
</dbReference>
<sequence length="497" mass="54772">MKGLKRLCISLSIMGAVLLLAILPSNFAFAKEKKPTSDDAKNGVVQVNIVFTDEAEQKHILCGGSGFIVGDPEETEYVITCNHIVSPSDEMKIAAFEFYQIPMEEDTLSRTNYEVEVVLEGDVVVSAAVMNSSAELDLAVLKLSQPIYTREPLTILTSKNYSTDSLPYATTERVYALGYPDIINYDSAVQYFSDQQVVMTAGSIVNLLNLNGVQVIESDINIGPNNCGGPIVNEYGYVIGMNLLTKDGMYSCSLDSTKIAKVLDGLGVTYSKVNKNPEEKEEKPATVVTEPVETIPTYIFIIIGVGSVLIIGLIVALIVTKVSHRADKEEKPKKEKKKKNKVEAQPNDALAKYVSKQDSEEVRKLGSIQENGSDTTILSGNIGVNETTILDAKNPISEQLKIGTLLRLKTGEKIVINKAYFTIGKDNLHVDYCMKDNRTISRQHVIFKQAKEGLYIEDNNSTNGTWLNGKKLVFGRAELVRNGDLIRISNEEFEYQA</sequence>